<dbReference type="GO" id="GO:0009432">
    <property type="term" value="P:SOS response"/>
    <property type="evidence" value="ECO:0007669"/>
    <property type="project" value="TreeGrafter"/>
</dbReference>
<dbReference type="PANTHER" id="PTHR21621">
    <property type="entry name" value="RIBOSOMAL PROTEIN S6 MODIFICATION PROTEIN"/>
    <property type="match status" value="1"/>
</dbReference>
<dbReference type="AlphaFoldDB" id="A4BLB0"/>
<protein>
    <submittedName>
        <fullName evidence="4">Alpha-L-glutamate ligase-related protein</fullName>
    </submittedName>
</protein>
<keyword evidence="5" id="KW-1185">Reference proteome</keyword>
<keyword evidence="1" id="KW-0464">Manganese</keyword>
<organism evidence="4 5">
    <name type="scientific">Nitrococcus mobilis Nb-231</name>
    <dbReference type="NCBI Taxonomy" id="314278"/>
    <lineage>
        <taxon>Bacteria</taxon>
        <taxon>Pseudomonadati</taxon>
        <taxon>Pseudomonadota</taxon>
        <taxon>Gammaproteobacteria</taxon>
        <taxon>Chromatiales</taxon>
        <taxon>Ectothiorhodospiraceae</taxon>
        <taxon>Nitrococcus</taxon>
    </lineage>
</organism>
<gene>
    <name evidence="4" type="ORF">NB231_14798</name>
</gene>
<keyword evidence="2" id="KW-0547">Nucleotide-binding</keyword>
<dbReference type="GO" id="GO:0005737">
    <property type="term" value="C:cytoplasm"/>
    <property type="evidence" value="ECO:0007669"/>
    <property type="project" value="TreeGrafter"/>
</dbReference>
<dbReference type="OrthoDB" id="336227at2"/>
<dbReference type="PANTHER" id="PTHR21621:SF0">
    <property type="entry name" value="BETA-CITRYLGLUTAMATE SYNTHASE B-RELATED"/>
    <property type="match status" value="1"/>
</dbReference>
<evidence type="ECO:0000259" key="3">
    <source>
        <dbReference type="PROSITE" id="PS50975"/>
    </source>
</evidence>
<dbReference type="NCBIfam" id="TIGR02291">
    <property type="entry name" value="rimK_rel_E_lig"/>
    <property type="match status" value="1"/>
</dbReference>
<comment type="caution">
    <text evidence="4">The sequence shown here is derived from an EMBL/GenBank/DDBJ whole genome shotgun (WGS) entry which is preliminary data.</text>
</comment>
<dbReference type="SUPFAM" id="SSF56059">
    <property type="entry name" value="Glutathione synthetase ATP-binding domain-like"/>
    <property type="match status" value="1"/>
</dbReference>
<evidence type="ECO:0000256" key="1">
    <source>
        <dbReference type="ARBA" id="ARBA00023211"/>
    </source>
</evidence>
<dbReference type="Gene3D" id="3.30.470.20">
    <property type="entry name" value="ATP-grasp fold, B domain"/>
    <property type="match status" value="1"/>
</dbReference>
<feature type="domain" description="ATP-grasp" evidence="3">
    <location>
        <begin position="42"/>
        <end position="297"/>
    </location>
</feature>
<dbReference type="PROSITE" id="PS50975">
    <property type="entry name" value="ATP_GRASP"/>
    <property type="match status" value="1"/>
</dbReference>
<dbReference type="GO" id="GO:0046872">
    <property type="term" value="F:metal ion binding"/>
    <property type="evidence" value="ECO:0007669"/>
    <property type="project" value="InterPro"/>
</dbReference>
<dbReference type="Proteomes" id="UP000003374">
    <property type="component" value="Unassembled WGS sequence"/>
</dbReference>
<evidence type="ECO:0000256" key="2">
    <source>
        <dbReference type="PROSITE-ProRule" id="PRU00409"/>
    </source>
</evidence>
<dbReference type="HOGENOM" id="CLU_865360_0_0_6"/>
<dbReference type="InterPro" id="IPR011761">
    <property type="entry name" value="ATP-grasp"/>
</dbReference>
<keyword evidence="2" id="KW-0067">ATP-binding</keyword>
<evidence type="ECO:0000313" key="4">
    <source>
        <dbReference type="EMBL" id="EAR23098.1"/>
    </source>
</evidence>
<evidence type="ECO:0000313" key="5">
    <source>
        <dbReference type="Proteomes" id="UP000003374"/>
    </source>
</evidence>
<sequence length="329" mass="35855">MNPFRRLRELGLVGMNRRNAAYILEHNPRRRYPLVDDKLLTKRLAEAAGIAVPKLLGVITSIRQLDALETMLDGREDFVIKPTKGSGGNGIVVVTSRLGEHWRRASGLPFSRDELSYHVANILSGMHSLGGLPDRVMVEQRVRFDARFDAVSYRGVPDIRTVVYRGVPVMAMMRLPTHASDGKANLHLGGVGVGIDIADGHTTTAIWRDRPIRLHPDTLSSVVDLQVPDWDRLLELAAHCQTLCGLGYLGVDLVLDQDHGPLVLELNARPGLSVQLANRSGLGPRLDAVDALPKIPHEACARAAIGREIASACVIEGRRAELPASISSG</sequence>
<dbReference type="EMBL" id="AAOF01000001">
    <property type="protein sequence ID" value="EAR23098.1"/>
    <property type="molecule type" value="Genomic_DNA"/>
</dbReference>
<dbReference type="GO" id="GO:0005524">
    <property type="term" value="F:ATP binding"/>
    <property type="evidence" value="ECO:0007669"/>
    <property type="project" value="UniProtKB-UniRule"/>
</dbReference>
<proteinExistence type="predicted"/>
<dbReference type="GO" id="GO:0018169">
    <property type="term" value="F:ribosomal S6-glutamic acid ligase activity"/>
    <property type="evidence" value="ECO:0007669"/>
    <property type="project" value="TreeGrafter"/>
</dbReference>
<dbReference type="eggNOG" id="COG0189">
    <property type="taxonomic scope" value="Bacteria"/>
</dbReference>
<dbReference type="Pfam" id="PF14397">
    <property type="entry name" value="ATPgrasp_ST"/>
    <property type="match status" value="1"/>
</dbReference>
<dbReference type="InterPro" id="IPR039523">
    <property type="entry name" value="RimK-rel_E_lig_ATP-grasp"/>
</dbReference>
<dbReference type="RefSeq" id="WP_005004001.1">
    <property type="nucleotide sequence ID" value="NZ_CH672427.1"/>
</dbReference>
<keyword evidence="4" id="KW-0436">Ligase</keyword>
<dbReference type="InterPro" id="IPR011758">
    <property type="entry name" value="RimK-rel_E_lig"/>
</dbReference>
<accession>A4BLB0</accession>
<dbReference type="STRING" id="314278.NB231_14798"/>
<name>A4BLB0_9GAMM</name>
<reference evidence="4 5" key="1">
    <citation type="submission" date="2006-02" db="EMBL/GenBank/DDBJ databases">
        <authorList>
            <person name="Waterbury J."/>
            <person name="Ferriera S."/>
            <person name="Johnson J."/>
            <person name="Kravitz S."/>
            <person name="Halpern A."/>
            <person name="Remington K."/>
            <person name="Beeson K."/>
            <person name="Tran B."/>
            <person name="Rogers Y.-H."/>
            <person name="Friedman R."/>
            <person name="Venter J.C."/>
        </authorList>
    </citation>
    <scope>NUCLEOTIDE SEQUENCE [LARGE SCALE GENOMIC DNA]</scope>
    <source>
        <strain evidence="4 5">Nb-231</strain>
    </source>
</reference>